<sequence length="91" mass="9503">MNQYTDCVDSQGGTMNFTVNNICNVIVSPGPSRSSGNEPNDYGDAPSTTTNASNVSEGNPDDENEVPPPRANQQDIIGMPAPIAISYLDGG</sequence>
<accession>E3N0E7</accession>
<dbReference type="AlphaFoldDB" id="E3N0E7"/>
<keyword evidence="3" id="KW-1185">Reference proteome</keyword>
<evidence type="ECO:0000256" key="1">
    <source>
        <dbReference type="SAM" id="MobiDB-lite"/>
    </source>
</evidence>
<protein>
    <submittedName>
        <fullName evidence="2">Uncharacterized protein</fullName>
    </submittedName>
</protein>
<dbReference type="InParanoid" id="E3N0E7"/>
<reference evidence="2" key="1">
    <citation type="submission" date="2007-07" db="EMBL/GenBank/DDBJ databases">
        <title>PCAP assembly of the Caenorhabditis remanei genome.</title>
        <authorList>
            <consortium name="The Caenorhabditis remanei Sequencing Consortium"/>
            <person name="Wilson R.K."/>
        </authorList>
    </citation>
    <scope>NUCLEOTIDE SEQUENCE [LARGE SCALE GENOMIC DNA]</scope>
    <source>
        <strain evidence="2">PB4641</strain>
    </source>
</reference>
<dbReference type="EMBL" id="DS268505">
    <property type="protein sequence ID" value="EFP13399.1"/>
    <property type="molecule type" value="Genomic_DNA"/>
</dbReference>
<organism evidence="3">
    <name type="scientific">Caenorhabditis remanei</name>
    <name type="common">Caenorhabditis vulgaris</name>
    <dbReference type="NCBI Taxonomy" id="31234"/>
    <lineage>
        <taxon>Eukaryota</taxon>
        <taxon>Metazoa</taxon>
        <taxon>Ecdysozoa</taxon>
        <taxon>Nematoda</taxon>
        <taxon>Chromadorea</taxon>
        <taxon>Rhabditida</taxon>
        <taxon>Rhabditina</taxon>
        <taxon>Rhabditomorpha</taxon>
        <taxon>Rhabditoidea</taxon>
        <taxon>Rhabditidae</taxon>
        <taxon>Peloderinae</taxon>
        <taxon>Caenorhabditis</taxon>
    </lineage>
</organism>
<feature type="compositionally biased region" description="Polar residues" evidence="1">
    <location>
        <begin position="46"/>
        <end position="57"/>
    </location>
</feature>
<evidence type="ECO:0000313" key="3">
    <source>
        <dbReference type="Proteomes" id="UP000008281"/>
    </source>
</evidence>
<proteinExistence type="predicted"/>
<name>E3N0E7_CAERE</name>
<feature type="region of interest" description="Disordered" evidence="1">
    <location>
        <begin position="27"/>
        <end position="80"/>
    </location>
</feature>
<dbReference type="Proteomes" id="UP000008281">
    <property type="component" value="Unassembled WGS sequence"/>
</dbReference>
<gene>
    <name evidence="2" type="ORF">CRE_11338</name>
</gene>
<dbReference type="HOGENOM" id="CLU_2401737_0_0_1"/>
<evidence type="ECO:0000313" key="2">
    <source>
        <dbReference type="EMBL" id="EFP13399.1"/>
    </source>
</evidence>